<dbReference type="EC" id="2.3.2.27" evidence="6"/>
<organism evidence="6 7">
    <name type="scientific">Mytilus galloprovincialis</name>
    <name type="common">Mediterranean mussel</name>
    <dbReference type="NCBI Taxonomy" id="29158"/>
    <lineage>
        <taxon>Eukaryota</taxon>
        <taxon>Metazoa</taxon>
        <taxon>Spiralia</taxon>
        <taxon>Lophotrochozoa</taxon>
        <taxon>Mollusca</taxon>
        <taxon>Bivalvia</taxon>
        <taxon>Autobranchia</taxon>
        <taxon>Pteriomorphia</taxon>
        <taxon>Mytilida</taxon>
        <taxon>Mytiloidea</taxon>
        <taxon>Mytilidae</taxon>
        <taxon>Mytilinae</taxon>
        <taxon>Mytilus</taxon>
    </lineage>
</organism>
<dbReference type="Proteomes" id="UP000596742">
    <property type="component" value="Unassembled WGS sequence"/>
</dbReference>
<dbReference type="SUPFAM" id="SSF101898">
    <property type="entry name" value="NHL repeat"/>
    <property type="match status" value="1"/>
</dbReference>
<evidence type="ECO:0000256" key="3">
    <source>
        <dbReference type="ARBA" id="ARBA00022833"/>
    </source>
</evidence>
<keyword evidence="6" id="KW-0808">Transferase</keyword>
<dbReference type="PANTHER" id="PTHR25462:SF296">
    <property type="entry name" value="MEIOTIC P26, ISOFORM F"/>
    <property type="match status" value="1"/>
</dbReference>
<feature type="domain" description="B box-type" evidence="5">
    <location>
        <begin position="72"/>
        <end position="113"/>
    </location>
</feature>
<reference evidence="6" key="1">
    <citation type="submission" date="2018-11" db="EMBL/GenBank/DDBJ databases">
        <authorList>
            <person name="Alioto T."/>
            <person name="Alioto T."/>
        </authorList>
    </citation>
    <scope>NUCLEOTIDE SEQUENCE</scope>
</reference>
<protein>
    <submittedName>
        <fullName evidence="6">Tripartite motif-containing protein 56</fullName>
        <ecNumber evidence="6">2.3.2.27</ecNumber>
    </submittedName>
</protein>
<dbReference type="Gene3D" id="3.30.60.90">
    <property type="match status" value="1"/>
</dbReference>
<dbReference type="OrthoDB" id="10280829at2759"/>
<dbReference type="CDD" id="cd19756">
    <property type="entry name" value="Bbox2"/>
    <property type="match status" value="1"/>
</dbReference>
<keyword evidence="6" id="KW-0012">Acyltransferase</keyword>
<dbReference type="InterPro" id="IPR000315">
    <property type="entry name" value="Znf_B-box"/>
</dbReference>
<dbReference type="GO" id="GO:0061630">
    <property type="term" value="F:ubiquitin protein ligase activity"/>
    <property type="evidence" value="ECO:0007669"/>
    <property type="project" value="UniProtKB-EC"/>
</dbReference>
<evidence type="ECO:0000256" key="1">
    <source>
        <dbReference type="ARBA" id="ARBA00022723"/>
    </source>
</evidence>
<keyword evidence="1" id="KW-0479">Metal-binding</keyword>
<dbReference type="PANTHER" id="PTHR25462">
    <property type="entry name" value="BONUS, ISOFORM C-RELATED"/>
    <property type="match status" value="1"/>
</dbReference>
<evidence type="ECO:0000313" key="6">
    <source>
        <dbReference type="EMBL" id="VDI33065.1"/>
    </source>
</evidence>
<keyword evidence="7" id="KW-1185">Reference proteome</keyword>
<dbReference type="GO" id="GO:0008270">
    <property type="term" value="F:zinc ion binding"/>
    <property type="evidence" value="ECO:0007669"/>
    <property type="project" value="UniProtKB-KW"/>
</dbReference>
<gene>
    <name evidence="6" type="ORF">MGAL_10B080626</name>
</gene>
<keyword evidence="3" id="KW-0862">Zinc</keyword>
<sequence>MTEVNSLALKAQVPKTCNMCEETIEVKYRCLECNFILCERCRRFHEKIKTIDFHHIINIKDDNASLTKLFHIPILPCLLHKEENCVLYCLDCEETACTACISIKHQKHTLENLKAYYLTKTSEIENGKDRIELSILPSLIRRLKRLEHLIIFHTHKYEKAKQKIYKWEKYMKDSIANVLEKQREELIQRLDINFTETKETILPEISKLKKAKSEIEDILINIDTVMSCGDVKRVNDVRGSLHSQLVEIKSHTALKIRTKIGNFCEKEIGALPLLGEIKFKDIFQMKHVSCIQTKLTCIDKIVSLEGGLVLLRNLENNMIHEIEINSTKNTCNELDHFELDVKDISALNSGDIIFISPDKSDIRTITSKLIDSNPRKDFFDSTTFYQTHPQIPTAIHVSPDNNIIICTVEPSRESIPMDEPCHVEIYILTSLGKQISHFEFNRDLFCFPDKISSIDEMICIADSISDYSSRVVTLNKSGEVKWIYGDTSTSVIISDMVHTPLGNLVILQVCQSKLQVLDPDGGRLRILDLTNLNITHPYCLSIYNDNYILVGCGANDSNLHILEYIES</sequence>
<dbReference type="EMBL" id="UYJE01004988">
    <property type="protein sequence ID" value="VDI33065.1"/>
    <property type="molecule type" value="Genomic_DNA"/>
</dbReference>
<dbReference type="CDD" id="cd19757">
    <property type="entry name" value="Bbox1"/>
    <property type="match status" value="1"/>
</dbReference>
<comment type="caution">
    <text evidence="6">The sequence shown here is derived from an EMBL/GenBank/DDBJ whole genome shotgun (WGS) entry which is preliminary data.</text>
</comment>
<name>A0A8B6EEV7_MYTGA</name>
<keyword evidence="2 4" id="KW-0863">Zinc-finger</keyword>
<evidence type="ECO:0000256" key="4">
    <source>
        <dbReference type="PROSITE-ProRule" id="PRU00024"/>
    </source>
</evidence>
<dbReference type="Pfam" id="PF00643">
    <property type="entry name" value="zf-B_box"/>
    <property type="match status" value="1"/>
</dbReference>
<evidence type="ECO:0000256" key="2">
    <source>
        <dbReference type="ARBA" id="ARBA00022771"/>
    </source>
</evidence>
<dbReference type="PROSITE" id="PS50119">
    <property type="entry name" value="ZF_BBOX"/>
    <property type="match status" value="1"/>
</dbReference>
<dbReference type="SUPFAM" id="SSF57845">
    <property type="entry name" value="B-box zinc-binding domain"/>
    <property type="match status" value="1"/>
</dbReference>
<proteinExistence type="predicted"/>
<dbReference type="Gene3D" id="3.30.160.60">
    <property type="entry name" value="Classic Zinc Finger"/>
    <property type="match status" value="1"/>
</dbReference>
<evidence type="ECO:0000313" key="7">
    <source>
        <dbReference type="Proteomes" id="UP000596742"/>
    </source>
</evidence>
<dbReference type="AlphaFoldDB" id="A0A8B6EEV7"/>
<dbReference type="InterPro" id="IPR043145">
    <property type="entry name" value="Znf_ZZ_sf"/>
</dbReference>
<evidence type="ECO:0000259" key="5">
    <source>
        <dbReference type="PROSITE" id="PS50119"/>
    </source>
</evidence>
<dbReference type="InterPro" id="IPR047153">
    <property type="entry name" value="TRIM45/56/19-like"/>
</dbReference>
<accession>A0A8B6EEV7</accession>